<evidence type="ECO:0000256" key="5">
    <source>
        <dbReference type="ARBA" id="ARBA00022835"/>
    </source>
</evidence>
<evidence type="ECO:0000256" key="1">
    <source>
        <dbReference type="ARBA" id="ARBA00004496"/>
    </source>
</evidence>
<dbReference type="GO" id="GO:0034473">
    <property type="term" value="P:U1 snRNA 3'-end processing"/>
    <property type="evidence" value="ECO:0007669"/>
    <property type="project" value="TreeGrafter"/>
</dbReference>
<evidence type="ECO:0000256" key="4">
    <source>
        <dbReference type="ARBA" id="ARBA00022490"/>
    </source>
</evidence>
<evidence type="ECO:0000256" key="3">
    <source>
        <dbReference type="ARBA" id="ARBA00006678"/>
    </source>
</evidence>
<name>U6LT04_9EIME</name>
<dbReference type="Gene3D" id="3.30.230.70">
    <property type="entry name" value="GHMP Kinase, N-terminal domain"/>
    <property type="match status" value="1"/>
</dbReference>
<dbReference type="Pfam" id="PF01138">
    <property type="entry name" value="RNase_PH"/>
    <property type="match status" value="1"/>
</dbReference>
<dbReference type="EMBL" id="HG713333">
    <property type="protein sequence ID" value="CDJ53437.1"/>
    <property type="molecule type" value="Genomic_DNA"/>
</dbReference>
<gene>
    <name evidence="9" type="ORF">EBH_0007490</name>
</gene>
<evidence type="ECO:0000259" key="8">
    <source>
        <dbReference type="Pfam" id="PF01138"/>
    </source>
</evidence>
<dbReference type="InterPro" id="IPR001247">
    <property type="entry name" value="ExoRNase_PH_dom1"/>
</dbReference>
<dbReference type="GO" id="GO:0035925">
    <property type="term" value="F:mRNA 3'-UTR AU-rich region binding"/>
    <property type="evidence" value="ECO:0007669"/>
    <property type="project" value="TreeGrafter"/>
</dbReference>
<keyword evidence="4" id="KW-0963">Cytoplasm</keyword>
<dbReference type="GO" id="GO:0000467">
    <property type="term" value="P:exonucleolytic trimming to generate mature 3'-end of 5.8S rRNA from tricistronic rRNA transcript (SSU-rRNA, 5.8S rRNA, LSU-rRNA)"/>
    <property type="evidence" value="ECO:0007669"/>
    <property type="project" value="TreeGrafter"/>
</dbReference>
<dbReference type="InterPro" id="IPR036345">
    <property type="entry name" value="ExoRNase_PH_dom2_sf"/>
</dbReference>
<keyword evidence="9" id="KW-0269">Exonuclease</keyword>
<dbReference type="OrthoDB" id="272245at2759"/>
<organism evidence="9 10">
    <name type="scientific">Eimeria brunetti</name>
    <dbReference type="NCBI Taxonomy" id="51314"/>
    <lineage>
        <taxon>Eukaryota</taxon>
        <taxon>Sar</taxon>
        <taxon>Alveolata</taxon>
        <taxon>Apicomplexa</taxon>
        <taxon>Conoidasida</taxon>
        <taxon>Coccidia</taxon>
        <taxon>Eucoccidiorida</taxon>
        <taxon>Eimeriorina</taxon>
        <taxon>Eimeriidae</taxon>
        <taxon>Eimeria</taxon>
    </lineage>
</organism>
<dbReference type="InterPro" id="IPR027408">
    <property type="entry name" value="PNPase/RNase_PH_dom_sf"/>
</dbReference>
<dbReference type="PANTHER" id="PTHR11097:SF8">
    <property type="entry name" value="EXOSOME COMPLEX COMPONENT RRP42"/>
    <property type="match status" value="1"/>
</dbReference>
<dbReference type="InterPro" id="IPR020568">
    <property type="entry name" value="Ribosomal_Su5_D2-typ_SF"/>
</dbReference>
<keyword evidence="5" id="KW-0271">Exosome</keyword>
<dbReference type="AlphaFoldDB" id="U6LT04"/>
<feature type="compositionally biased region" description="Gly residues" evidence="7">
    <location>
        <begin position="9"/>
        <end position="20"/>
    </location>
</feature>
<keyword evidence="10" id="KW-1185">Reference proteome</keyword>
<dbReference type="GO" id="GO:0000177">
    <property type="term" value="C:cytoplasmic exosome (RNase complex)"/>
    <property type="evidence" value="ECO:0007669"/>
    <property type="project" value="TreeGrafter"/>
</dbReference>
<dbReference type="PANTHER" id="PTHR11097">
    <property type="entry name" value="EXOSOME COMPLEX EXONUCLEASE RIBOSOMAL RNA PROCESSING PROTEIN"/>
    <property type="match status" value="1"/>
</dbReference>
<dbReference type="GO" id="GO:0034476">
    <property type="term" value="P:U5 snRNA 3'-end processing"/>
    <property type="evidence" value="ECO:0007669"/>
    <property type="project" value="TreeGrafter"/>
</dbReference>
<feature type="region of interest" description="Disordered" evidence="7">
    <location>
        <begin position="1"/>
        <end position="21"/>
    </location>
</feature>
<dbReference type="InterPro" id="IPR050590">
    <property type="entry name" value="Exosome_comp_Rrp42_subfam"/>
</dbReference>
<evidence type="ECO:0000256" key="2">
    <source>
        <dbReference type="ARBA" id="ARBA00004604"/>
    </source>
</evidence>
<dbReference type="VEuPathDB" id="ToxoDB:EBH_0007490"/>
<dbReference type="GO" id="GO:0071038">
    <property type="term" value="P:TRAMP-dependent tRNA surveillance pathway"/>
    <property type="evidence" value="ECO:0007669"/>
    <property type="project" value="TreeGrafter"/>
</dbReference>
<evidence type="ECO:0000256" key="7">
    <source>
        <dbReference type="SAM" id="MobiDB-lite"/>
    </source>
</evidence>
<feature type="domain" description="Exoribonuclease phosphorolytic" evidence="8">
    <location>
        <begin position="66"/>
        <end position="198"/>
    </location>
</feature>
<evidence type="ECO:0000256" key="6">
    <source>
        <dbReference type="ARBA" id="ARBA00042523"/>
    </source>
</evidence>
<keyword evidence="9" id="KW-0540">Nuclease</keyword>
<accession>U6LT04</accession>
<evidence type="ECO:0000313" key="9">
    <source>
        <dbReference type="EMBL" id="CDJ53437.1"/>
    </source>
</evidence>
<dbReference type="GO" id="GO:0016075">
    <property type="term" value="P:rRNA catabolic process"/>
    <property type="evidence" value="ECO:0007669"/>
    <property type="project" value="TreeGrafter"/>
</dbReference>
<comment type="similarity">
    <text evidence="3">Belongs to the RNase PH family.</text>
</comment>
<dbReference type="SUPFAM" id="SSF55666">
    <property type="entry name" value="Ribonuclease PH domain 2-like"/>
    <property type="match status" value="1"/>
</dbReference>
<reference evidence="9" key="2">
    <citation type="submission" date="2013-10" db="EMBL/GenBank/DDBJ databases">
        <authorList>
            <person name="Aslett M."/>
        </authorList>
    </citation>
    <scope>NUCLEOTIDE SEQUENCE [LARGE SCALE GENOMIC DNA]</scope>
    <source>
        <strain evidence="9">Houghton</strain>
    </source>
</reference>
<keyword evidence="9" id="KW-0378">Hydrolase</keyword>
<dbReference type="GO" id="GO:0004527">
    <property type="term" value="F:exonuclease activity"/>
    <property type="evidence" value="ECO:0007669"/>
    <property type="project" value="UniProtKB-KW"/>
</dbReference>
<dbReference type="GO" id="GO:0000176">
    <property type="term" value="C:nuclear exosome (RNase complex)"/>
    <property type="evidence" value="ECO:0007669"/>
    <property type="project" value="TreeGrafter"/>
</dbReference>
<proteinExistence type="inferred from homology"/>
<dbReference type="GO" id="GO:0034475">
    <property type="term" value="P:U4 snRNA 3'-end processing"/>
    <property type="evidence" value="ECO:0007669"/>
    <property type="project" value="TreeGrafter"/>
</dbReference>
<dbReference type="GO" id="GO:0005730">
    <property type="term" value="C:nucleolus"/>
    <property type="evidence" value="ECO:0007669"/>
    <property type="project" value="UniProtKB-SubCell"/>
</dbReference>
<protein>
    <recommendedName>
        <fullName evidence="6">Ribosomal RNA-processing protein 42</fullName>
    </recommendedName>
</protein>
<dbReference type="Proteomes" id="UP000030750">
    <property type="component" value="Unassembled WGS sequence"/>
</dbReference>
<dbReference type="GO" id="GO:0071035">
    <property type="term" value="P:nuclear polyadenylation-dependent rRNA catabolic process"/>
    <property type="evidence" value="ECO:0007669"/>
    <property type="project" value="TreeGrafter"/>
</dbReference>
<sequence length="333" mass="35273">MELDEGPLEGPGLGPSGAPGGLVSRPTGFYSHFFSSFQGPISRAETNFIRDGAACGVRADGRGRAELRPRVLAVDLLPFSCSSAAIQTEENTVIATVDADVILPGGGGSQEPYTVSVGCGAAEQELADVTGGDGGSLSTLLQAMLEQLLLPHLKPLTDSNGRPEWRISIDVVVLKAGGCLLDACSMAIWGALKSLKLPNVFVEEAEEKDQGLAHTEYKVSCDERISAGKPFPIETVPILMTAAQIGDTYMWDLTDVEATCGDSFLVAAFLPSGACVGLQKFGHVLADCRTLQTSLATSQRLSREVLEDLQRQSELERPALRGNLDSFFTLASL</sequence>
<dbReference type="SUPFAM" id="SSF54211">
    <property type="entry name" value="Ribosomal protein S5 domain 2-like"/>
    <property type="match status" value="1"/>
</dbReference>
<comment type="subcellular location">
    <subcellularLocation>
        <location evidence="1">Cytoplasm</location>
    </subcellularLocation>
    <subcellularLocation>
        <location evidence="2">Nucleus</location>
        <location evidence="2">Nucleolus</location>
    </subcellularLocation>
</comment>
<reference evidence="9" key="1">
    <citation type="submission" date="2013-10" db="EMBL/GenBank/DDBJ databases">
        <title>Genomic analysis of the causative agents of coccidiosis in chickens.</title>
        <authorList>
            <person name="Reid A.J."/>
            <person name="Blake D."/>
            <person name="Billington K."/>
            <person name="Browne H."/>
            <person name="Dunn M."/>
            <person name="Hung S."/>
            <person name="Kawahara F."/>
            <person name="Miranda-Saavedra D."/>
            <person name="Mourier T."/>
            <person name="Nagra H."/>
            <person name="Otto T.D."/>
            <person name="Rawlings N."/>
            <person name="Sanchez A."/>
            <person name="Sanders M."/>
            <person name="Subramaniam C."/>
            <person name="Tay Y."/>
            <person name="Dear P."/>
            <person name="Doerig C."/>
            <person name="Gruber A."/>
            <person name="Parkinson J."/>
            <person name="Shirley M."/>
            <person name="Wan K.L."/>
            <person name="Berriman M."/>
            <person name="Tomley F."/>
            <person name="Pain A."/>
        </authorList>
    </citation>
    <scope>NUCLEOTIDE SEQUENCE [LARGE SCALE GENOMIC DNA]</scope>
    <source>
        <strain evidence="9">Houghton</strain>
    </source>
</reference>
<dbReference type="GO" id="GO:0071028">
    <property type="term" value="P:nuclear mRNA surveillance"/>
    <property type="evidence" value="ECO:0007669"/>
    <property type="project" value="TreeGrafter"/>
</dbReference>
<evidence type="ECO:0000313" key="10">
    <source>
        <dbReference type="Proteomes" id="UP000030750"/>
    </source>
</evidence>